<feature type="region of interest" description="Disordered" evidence="1">
    <location>
        <begin position="1"/>
        <end position="58"/>
    </location>
</feature>
<keyword evidence="3" id="KW-1185">Reference proteome</keyword>
<feature type="region of interest" description="Disordered" evidence="1">
    <location>
        <begin position="97"/>
        <end position="120"/>
    </location>
</feature>
<feature type="compositionally biased region" description="Basic and acidic residues" evidence="1">
    <location>
        <begin position="239"/>
        <end position="249"/>
    </location>
</feature>
<evidence type="ECO:0000256" key="1">
    <source>
        <dbReference type="SAM" id="MobiDB-lite"/>
    </source>
</evidence>
<organism evidence="2 3">
    <name type="scientific">Pinctada imbricata</name>
    <name type="common">Atlantic pearl-oyster</name>
    <name type="synonym">Pinctada martensii</name>
    <dbReference type="NCBI Taxonomy" id="66713"/>
    <lineage>
        <taxon>Eukaryota</taxon>
        <taxon>Metazoa</taxon>
        <taxon>Spiralia</taxon>
        <taxon>Lophotrochozoa</taxon>
        <taxon>Mollusca</taxon>
        <taxon>Bivalvia</taxon>
        <taxon>Autobranchia</taxon>
        <taxon>Pteriomorphia</taxon>
        <taxon>Pterioida</taxon>
        <taxon>Pterioidea</taxon>
        <taxon>Pteriidae</taxon>
        <taxon>Pinctada</taxon>
    </lineage>
</organism>
<evidence type="ECO:0000313" key="3">
    <source>
        <dbReference type="Proteomes" id="UP001186944"/>
    </source>
</evidence>
<feature type="compositionally biased region" description="Basic and acidic residues" evidence="1">
    <location>
        <begin position="408"/>
        <end position="433"/>
    </location>
</feature>
<accession>A0AA88YHB2</accession>
<feature type="compositionally biased region" description="Basic and acidic residues" evidence="1">
    <location>
        <begin position="1"/>
        <end position="10"/>
    </location>
</feature>
<dbReference type="Proteomes" id="UP001186944">
    <property type="component" value="Unassembled WGS sequence"/>
</dbReference>
<feature type="compositionally biased region" description="Basic and acidic residues" evidence="1">
    <location>
        <begin position="317"/>
        <end position="335"/>
    </location>
</feature>
<comment type="caution">
    <text evidence="2">The sequence shown here is derived from an EMBL/GenBank/DDBJ whole genome shotgun (WGS) entry which is preliminary data.</text>
</comment>
<sequence>MNSAKTKEIPIVDTPKSSLPSTVKLKPQLGPKPTLKPKPKLLPKPGIGRTSPLKPKTFDTSFVSGNGFGGLHKSSSFQSLDIPSKMLDLQTVRKSASTLELHDKRTENSENDSTEIRGMKDLGLDDMISNQMSKAKADSLQRPVSAFEPTPNTEDISPLPLRQVSSIANTPKRHSVNFPMSDSVKHERPMINTSYSSTKSASKTKTEYSVGMSTFFVEPDEVKKVLPMRKPPPIPQRSFETEHLFDRKPSLRKPPPPRPTGPRIAPAPSKELLMPEKVEPVRKVPQRPAPARPVEKAPNRPQDVMRPPKRPPPRAPVVKEHGDNLMRFSPEKDDNTTDEANEEVIADLRRRIQETETDLEKCKESRDEIQSGNTGEDQGEDVKENIAFYDANITGLSEELNKLKENLERLCPEERDLQAKKRLEEERRAEEEKRRKKKGRCQLK</sequence>
<feature type="region of interest" description="Disordered" evidence="1">
    <location>
        <begin position="226"/>
        <end position="339"/>
    </location>
</feature>
<name>A0AA88YHB2_PINIB</name>
<protein>
    <submittedName>
        <fullName evidence="2">Uncharacterized protein</fullName>
    </submittedName>
</protein>
<evidence type="ECO:0000313" key="2">
    <source>
        <dbReference type="EMBL" id="KAK3101696.1"/>
    </source>
</evidence>
<gene>
    <name evidence="2" type="ORF">FSP39_005571</name>
</gene>
<proteinExistence type="predicted"/>
<feature type="compositionally biased region" description="Low complexity" evidence="1">
    <location>
        <begin position="24"/>
        <end position="33"/>
    </location>
</feature>
<dbReference type="AlphaFoldDB" id="A0AA88YHB2"/>
<reference evidence="2" key="1">
    <citation type="submission" date="2019-08" db="EMBL/GenBank/DDBJ databases">
        <title>The improved chromosome-level genome for the pearl oyster Pinctada fucata martensii using PacBio sequencing and Hi-C.</title>
        <authorList>
            <person name="Zheng Z."/>
        </authorList>
    </citation>
    <scope>NUCLEOTIDE SEQUENCE</scope>
    <source>
        <strain evidence="2">ZZ-2019</strain>
        <tissue evidence="2">Adductor muscle</tissue>
    </source>
</reference>
<feature type="compositionally biased region" description="Basic and acidic residues" evidence="1">
    <location>
        <begin position="355"/>
        <end position="369"/>
    </location>
</feature>
<feature type="region of interest" description="Disordered" evidence="1">
    <location>
        <begin position="133"/>
        <end position="205"/>
    </location>
</feature>
<feature type="compositionally biased region" description="Basic and acidic residues" evidence="1">
    <location>
        <begin position="273"/>
        <end position="282"/>
    </location>
</feature>
<dbReference type="EMBL" id="VSWD01000005">
    <property type="protein sequence ID" value="KAK3101696.1"/>
    <property type="molecule type" value="Genomic_DNA"/>
</dbReference>
<feature type="region of interest" description="Disordered" evidence="1">
    <location>
        <begin position="355"/>
        <end position="383"/>
    </location>
</feature>
<feature type="compositionally biased region" description="Basic and acidic residues" evidence="1">
    <location>
        <begin position="100"/>
        <end position="120"/>
    </location>
</feature>
<feature type="region of interest" description="Disordered" evidence="1">
    <location>
        <begin position="408"/>
        <end position="444"/>
    </location>
</feature>
<feature type="compositionally biased region" description="Basic residues" evidence="1">
    <location>
        <begin position="434"/>
        <end position="444"/>
    </location>
</feature>
<feature type="compositionally biased region" description="Low complexity" evidence="1">
    <location>
        <begin position="193"/>
        <end position="205"/>
    </location>
</feature>